<proteinExistence type="predicted"/>
<protein>
    <submittedName>
        <fullName evidence="1">Uncharacterized protein</fullName>
    </submittedName>
</protein>
<reference evidence="1" key="1">
    <citation type="submission" date="2015-06" db="EMBL/GenBank/DDBJ databases">
        <authorList>
            <person name="Nguyen H."/>
        </authorList>
    </citation>
    <scope>NUCLEOTIDE SEQUENCE</scope>
    <source>
        <strain evidence="1">DAOM 180753</strain>
    </source>
</reference>
<dbReference type="Proteomes" id="UP001227192">
    <property type="component" value="Unassembled WGS sequence"/>
</dbReference>
<name>A0AAI9X4C8_PENTH</name>
<reference evidence="1" key="2">
    <citation type="journal article" date="2016" name="Fungal Biol.">
        <title>Ochratoxin A production by Penicillium thymicola.</title>
        <authorList>
            <person name="Nguyen H.D.T."/>
            <person name="McMullin D.R."/>
            <person name="Ponomareva E."/>
            <person name="Riley R."/>
            <person name="Pomraning K.R."/>
            <person name="Baker S.E."/>
            <person name="Seifert K.A."/>
        </authorList>
    </citation>
    <scope>NUCLEOTIDE SEQUENCE</scope>
    <source>
        <strain evidence="1">DAOM 180753</strain>
    </source>
</reference>
<dbReference type="AlphaFoldDB" id="A0AAI9X4C8"/>
<comment type="caution">
    <text evidence="1">The sequence shown here is derived from an EMBL/GenBank/DDBJ whole genome shotgun (WGS) entry which is preliminary data.</text>
</comment>
<dbReference type="EMBL" id="LACB01000416">
    <property type="protein sequence ID" value="KAJ9483581.1"/>
    <property type="molecule type" value="Genomic_DNA"/>
</dbReference>
<keyword evidence="2" id="KW-1185">Reference proteome</keyword>
<organism evidence="1 2">
    <name type="scientific">Penicillium thymicola</name>
    <dbReference type="NCBI Taxonomy" id="293382"/>
    <lineage>
        <taxon>Eukaryota</taxon>
        <taxon>Fungi</taxon>
        <taxon>Dikarya</taxon>
        <taxon>Ascomycota</taxon>
        <taxon>Pezizomycotina</taxon>
        <taxon>Eurotiomycetes</taxon>
        <taxon>Eurotiomycetidae</taxon>
        <taxon>Eurotiales</taxon>
        <taxon>Aspergillaceae</taxon>
        <taxon>Penicillium</taxon>
    </lineage>
</organism>
<sequence>MRVRGKCVRSLVNLINGPYVLLIPLFFDHMGEQTQTTIRGVHSNHWSDKVQMHTGVSHLQGSRMLGRFGISRCCVLSGLAQNSRIYARILYKEHLLPV</sequence>
<evidence type="ECO:0000313" key="1">
    <source>
        <dbReference type="EMBL" id="KAJ9483581.1"/>
    </source>
</evidence>
<gene>
    <name evidence="1" type="ORF">VN97_g9812</name>
</gene>
<accession>A0AAI9X4C8</accession>
<evidence type="ECO:0000313" key="2">
    <source>
        <dbReference type="Proteomes" id="UP001227192"/>
    </source>
</evidence>